<dbReference type="Pfam" id="PF14542">
    <property type="entry name" value="Acetyltransf_CG"/>
    <property type="match status" value="1"/>
</dbReference>
<reference evidence="2 3" key="1">
    <citation type="submission" date="2020-07" db="EMBL/GenBank/DDBJ databases">
        <title>Vibrio marinisediminis sp. nov., isolated from marine sediment.</title>
        <authorList>
            <person name="Ji X."/>
        </authorList>
    </citation>
    <scope>NUCLEOTIDE SEQUENCE [LARGE SCALE GENOMIC DNA]</scope>
    <source>
        <strain evidence="2 3">404</strain>
    </source>
</reference>
<dbReference type="InterPro" id="IPR016181">
    <property type="entry name" value="Acyl_CoA_acyltransferase"/>
</dbReference>
<dbReference type="Gene3D" id="3.40.630.30">
    <property type="match status" value="1"/>
</dbReference>
<keyword evidence="2" id="KW-0808">Transferase</keyword>
<evidence type="ECO:0000259" key="1">
    <source>
        <dbReference type="PROSITE" id="PS51729"/>
    </source>
</evidence>
<sequence>MMYEVTFDQADQEFRVLLERELYAIVKFERQDNVFVITSTKVPDSLQGKGYGKLMMEQVLPEIETMGGKIIAKCSFVVSYLERNPQWQHLLV</sequence>
<dbReference type="InterPro" id="IPR045057">
    <property type="entry name" value="Gcn5-rel_NAT"/>
</dbReference>
<dbReference type="PROSITE" id="PS51729">
    <property type="entry name" value="GNAT_YJDJ"/>
    <property type="match status" value="1"/>
</dbReference>
<protein>
    <submittedName>
        <fullName evidence="2">N-acetyltransferase</fullName>
    </submittedName>
</protein>
<dbReference type="SUPFAM" id="SSF55729">
    <property type="entry name" value="Acyl-CoA N-acyltransferases (Nat)"/>
    <property type="match status" value="1"/>
</dbReference>
<dbReference type="PANTHER" id="PTHR31435">
    <property type="entry name" value="PROTEIN NATD1"/>
    <property type="match status" value="1"/>
</dbReference>
<dbReference type="PANTHER" id="PTHR31435:SF9">
    <property type="entry name" value="PROTEIN NATD1"/>
    <property type="match status" value="1"/>
</dbReference>
<comment type="caution">
    <text evidence="2">The sequence shown here is derived from an EMBL/GenBank/DDBJ whole genome shotgun (WGS) entry which is preliminary data.</text>
</comment>
<gene>
    <name evidence="2" type="ORF">H2O73_03530</name>
</gene>
<dbReference type="EMBL" id="JACFYF010000001">
    <property type="protein sequence ID" value="MBA5761406.1"/>
    <property type="molecule type" value="Genomic_DNA"/>
</dbReference>
<organism evidence="2 3">
    <name type="scientific">Vibrio marinisediminis</name>
    <dbReference type="NCBI Taxonomy" id="2758441"/>
    <lineage>
        <taxon>Bacteria</taxon>
        <taxon>Pseudomonadati</taxon>
        <taxon>Pseudomonadota</taxon>
        <taxon>Gammaproteobacteria</taxon>
        <taxon>Vibrionales</taxon>
        <taxon>Vibrionaceae</taxon>
        <taxon>Vibrio</taxon>
    </lineage>
</organism>
<evidence type="ECO:0000313" key="3">
    <source>
        <dbReference type="Proteomes" id="UP000571701"/>
    </source>
</evidence>
<accession>A0A7W2ISE5</accession>
<evidence type="ECO:0000313" key="2">
    <source>
        <dbReference type="EMBL" id="MBA5761406.1"/>
    </source>
</evidence>
<dbReference type="RefSeq" id="WP_182106952.1">
    <property type="nucleotide sequence ID" value="NZ_JACFYF010000001.1"/>
</dbReference>
<proteinExistence type="predicted"/>
<keyword evidence="3" id="KW-1185">Reference proteome</keyword>
<feature type="domain" description="N-acetyltransferase" evidence="1">
    <location>
        <begin position="6"/>
        <end position="92"/>
    </location>
</feature>
<dbReference type="Proteomes" id="UP000571701">
    <property type="component" value="Unassembled WGS sequence"/>
</dbReference>
<dbReference type="InterPro" id="IPR031165">
    <property type="entry name" value="GNAT_YJDJ"/>
</dbReference>
<dbReference type="AlphaFoldDB" id="A0A7W2ISE5"/>
<name>A0A7W2ISE5_9VIBR</name>
<dbReference type="GO" id="GO:0016740">
    <property type="term" value="F:transferase activity"/>
    <property type="evidence" value="ECO:0007669"/>
    <property type="project" value="UniProtKB-KW"/>
</dbReference>